<dbReference type="PANTHER" id="PTHR19302">
    <property type="entry name" value="GAMMA TUBULIN COMPLEX PROTEIN"/>
    <property type="match status" value="1"/>
</dbReference>
<dbReference type="GO" id="GO:0043015">
    <property type="term" value="F:gamma-tubulin binding"/>
    <property type="evidence" value="ECO:0007669"/>
    <property type="project" value="InterPro"/>
</dbReference>
<dbReference type="GO" id="GO:0031122">
    <property type="term" value="P:cytoplasmic microtubule organization"/>
    <property type="evidence" value="ECO:0007669"/>
    <property type="project" value="TreeGrafter"/>
</dbReference>
<evidence type="ECO:0000256" key="2">
    <source>
        <dbReference type="ARBA" id="ARBA00022701"/>
    </source>
</evidence>
<evidence type="ECO:0000313" key="5">
    <source>
        <dbReference type="EMBL" id="KAF7638764.1"/>
    </source>
</evidence>
<comment type="caution">
    <text evidence="5">The sequence shown here is derived from an EMBL/GenBank/DDBJ whole genome shotgun (WGS) entry which is preliminary data.</text>
</comment>
<dbReference type="EMBL" id="JABEBT010000010">
    <property type="protein sequence ID" value="KAF7638764.1"/>
    <property type="molecule type" value="Genomic_DNA"/>
</dbReference>
<dbReference type="GO" id="GO:0000922">
    <property type="term" value="C:spindle pole"/>
    <property type="evidence" value="ECO:0007669"/>
    <property type="project" value="InterPro"/>
</dbReference>
<keyword evidence="2 4" id="KW-0493">Microtubule</keyword>
<organism evidence="5 6">
    <name type="scientific">Meloidogyne graminicola</name>
    <dbReference type="NCBI Taxonomy" id="189291"/>
    <lineage>
        <taxon>Eukaryota</taxon>
        <taxon>Metazoa</taxon>
        <taxon>Ecdysozoa</taxon>
        <taxon>Nematoda</taxon>
        <taxon>Chromadorea</taxon>
        <taxon>Rhabditida</taxon>
        <taxon>Tylenchina</taxon>
        <taxon>Tylenchomorpha</taxon>
        <taxon>Tylenchoidea</taxon>
        <taxon>Meloidogynidae</taxon>
        <taxon>Meloidogyninae</taxon>
        <taxon>Meloidogyne</taxon>
    </lineage>
</organism>
<dbReference type="InterPro" id="IPR042241">
    <property type="entry name" value="GCP_C_sf"/>
</dbReference>
<proteinExistence type="inferred from homology"/>
<protein>
    <recommendedName>
        <fullName evidence="4">Gamma-tubulin complex component</fullName>
    </recommendedName>
</protein>
<dbReference type="GO" id="GO:0000930">
    <property type="term" value="C:gamma-tubulin complex"/>
    <property type="evidence" value="ECO:0007669"/>
    <property type="project" value="TreeGrafter"/>
</dbReference>
<dbReference type="PANTHER" id="PTHR19302:SF70">
    <property type="entry name" value="GAMMA-TUBULIN COMPLEX COMPONENT 6"/>
    <property type="match status" value="1"/>
</dbReference>
<comment type="similarity">
    <text evidence="4">Belongs to the TUBGCP family.</text>
</comment>
<dbReference type="GO" id="GO:0051011">
    <property type="term" value="F:microtubule minus-end binding"/>
    <property type="evidence" value="ECO:0007669"/>
    <property type="project" value="TreeGrafter"/>
</dbReference>
<evidence type="ECO:0000256" key="1">
    <source>
        <dbReference type="ARBA" id="ARBA00022490"/>
    </source>
</evidence>
<dbReference type="GO" id="GO:0051225">
    <property type="term" value="P:spindle assembly"/>
    <property type="evidence" value="ECO:0007669"/>
    <property type="project" value="TreeGrafter"/>
</dbReference>
<comment type="subcellular location">
    <subcellularLocation>
        <location evidence="4">Cytoplasm</location>
        <location evidence="4">Cytoskeleton</location>
        <location evidence="4">Microtubule organizing center</location>
    </subcellularLocation>
</comment>
<dbReference type="GO" id="GO:0007020">
    <property type="term" value="P:microtubule nucleation"/>
    <property type="evidence" value="ECO:0007669"/>
    <property type="project" value="InterPro"/>
</dbReference>
<dbReference type="GO" id="GO:0051321">
    <property type="term" value="P:meiotic cell cycle"/>
    <property type="evidence" value="ECO:0007669"/>
    <property type="project" value="TreeGrafter"/>
</dbReference>
<keyword evidence="6" id="KW-1185">Reference proteome</keyword>
<reference evidence="5" key="1">
    <citation type="journal article" date="2020" name="Ecol. Evol.">
        <title>Genome structure and content of the rice root-knot nematode (Meloidogyne graminicola).</title>
        <authorList>
            <person name="Phan N.T."/>
            <person name="Danchin E.G.J."/>
            <person name="Klopp C."/>
            <person name="Perfus-Barbeoch L."/>
            <person name="Kozlowski D.K."/>
            <person name="Koutsovoulos G.D."/>
            <person name="Lopez-Roques C."/>
            <person name="Bouchez O."/>
            <person name="Zahm M."/>
            <person name="Besnard G."/>
            <person name="Bellafiore S."/>
        </authorList>
    </citation>
    <scope>NUCLEOTIDE SEQUENCE</scope>
    <source>
        <strain evidence="5">VN-18</strain>
    </source>
</reference>
<dbReference type="OrthoDB" id="5885531at2759"/>
<gene>
    <name evidence="5" type="ORF">Mgra_00001844</name>
</gene>
<dbReference type="GO" id="GO:0005874">
    <property type="term" value="C:microtubule"/>
    <property type="evidence" value="ECO:0007669"/>
    <property type="project" value="UniProtKB-KW"/>
</dbReference>
<keyword evidence="1 4" id="KW-0963">Cytoplasm</keyword>
<dbReference type="GO" id="GO:0000278">
    <property type="term" value="P:mitotic cell cycle"/>
    <property type="evidence" value="ECO:0007669"/>
    <property type="project" value="TreeGrafter"/>
</dbReference>
<name>A0A8S9ZYC4_9BILA</name>
<accession>A0A8S9ZYC4</accession>
<dbReference type="AlphaFoldDB" id="A0A8S9ZYC4"/>
<dbReference type="Proteomes" id="UP000605970">
    <property type="component" value="Unassembled WGS sequence"/>
</dbReference>
<dbReference type="InterPro" id="IPR007259">
    <property type="entry name" value="GCP"/>
</dbReference>
<evidence type="ECO:0000256" key="3">
    <source>
        <dbReference type="ARBA" id="ARBA00023212"/>
    </source>
</evidence>
<evidence type="ECO:0000256" key="4">
    <source>
        <dbReference type="RuleBase" id="RU363050"/>
    </source>
</evidence>
<dbReference type="Gene3D" id="1.20.120.1900">
    <property type="entry name" value="Gamma-tubulin complex, C-terminal domain"/>
    <property type="match status" value="1"/>
</dbReference>
<evidence type="ECO:0000313" key="6">
    <source>
        <dbReference type="Proteomes" id="UP000605970"/>
    </source>
</evidence>
<sequence>MQQTDLTESKLISEIFLALHGEPCILTNLKVSQLEFRANENFIKEHMPSNLALEMKKIVETSSYVRFIEFFKNNDSCIHKTDVAVSELPLDPKQIVAEESHPIKRAIVESILDDYGHYQKTINHMRAEHISLRRIKTLNELLTFTHIWCKRLRFIRSLFSLIGAKDGMQLMSYIYQESNLLCHLDWEYSLLMNALTRSSIELNFICSKWLLDAQFSSQISWMIKVEKKPLNPSNSSNNFDTSVTSLQSVEVDLSQQNANKSEPTMDDFYNYLTLAVTVQIENIPETFFNCKELLEMIMDIGKKVHFLKILRSSRFYEYAREERLEIIKRLVIPSIWYDPSHRASLCIALHKLNSFICEDMRVELFINHRMIDHISLVHAYFFMLRGDLFAELERLTRISFVNPTIYYHTPKSLRKRSTLTMKKIEDILNNALNFCVPPQNSNDLIILLSSEKCRDRTKTFLELFGLNFSTTNKKLNDDFQSSSNPMGEFFSKQVMKIYRKVFYLVSNFQMLRFQLDELAFRFQNNVIRKLWRQKSNIQFPSRLIFGILYKLRLFLARLGNYIFDEVLILQSTSILKTVQSSQDPYSLINRHQNLLNRVLRSLFIYFDAAPIHTIFMKSIRDARFLLFEIEKMCDLIDERKDTNQCYQQIVHNHQKLQNTIFKLLNLCSNYSNFISCFDLNIFPCQYSNGNMKDG</sequence>
<keyword evidence="3 4" id="KW-0206">Cytoskeleton</keyword>